<evidence type="ECO:0000313" key="1">
    <source>
        <dbReference type="EMBL" id="AGS54164.1"/>
    </source>
</evidence>
<sequence length="70" mass="8374">MVSTAQIDRIISEIDELDEREKIIFFHRIMEEKYDDLNKKSNDEVTIESAFGLWKNRNITKESLRKKAWG</sequence>
<dbReference type="AlphaFoldDB" id="A0A806KL61"/>
<dbReference type="EMBL" id="JQ844278">
    <property type="protein sequence ID" value="AGS54164.1"/>
    <property type="molecule type" value="Genomic_DNA"/>
</dbReference>
<name>A0A806KL61_9BACT</name>
<accession>A0A806KL61</accession>
<protein>
    <submittedName>
        <fullName evidence="1">Uncharacterized protein</fullName>
    </submittedName>
</protein>
<proteinExistence type="predicted"/>
<organism evidence="1">
    <name type="scientific">uncultured bacterium contig00051</name>
    <dbReference type="NCBI Taxonomy" id="1181535"/>
    <lineage>
        <taxon>Bacteria</taxon>
        <taxon>environmental samples</taxon>
    </lineage>
</organism>
<reference evidence="1" key="1">
    <citation type="submission" date="2012-03" db="EMBL/GenBank/DDBJ databases">
        <title>Functional metagenomics reveals considerable lignocellulase gene clusters in the gut microbiome of a wood-feeding higher termite.</title>
        <authorList>
            <person name="Liu N."/>
        </authorList>
    </citation>
    <scope>NUCLEOTIDE SEQUENCE</scope>
</reference>